<evidence type="ECO:0000313" key="7">
    <source>
        <dbReference type="EMBL" id="BCR05546.1"/>
    </source>
</evidence>
<evidence type="ECO:0000256" key="5">
    <source>
        <dbReference type="SAM" id="MobiDB-lite"/>
    </source>
</evidence>
<comment type="cofactor">
    <cofactor evidence="1">
        <name>Zn(2+)</name>
        <dbReference type="ChEBI" id="CHEBI:29105"/>
    </cofactor>
</comment>
<reference evidence="7 8" key="1">
    <citation type="journal article" date="2016" name="C (Basel)">
        <title>Selective Growth of and Electricity Production by Marine Exoelectrogenic Bacteria in Self-Aggregated Hydrogel of Microbially Reduced Graphene Oxide.</title>
        <authorList>
            <person name="Yoshida N."/>
            <person name="Goto Y."/>
            <person name="Miyata Y."/>
        </authorList>
    </citation>
    <scope>NUCLEOTIDE SEQUENCE [LARGE SCALE GENOMIC DNA]</scope>
    <source>
        <strain evidence="7 8">NIT-T3</strain>
    </source>
</reference>
<dbReference type="Gene3D" id="3.60.15.10">
    <property type="entry name" value="Ribonuclease Z/Hydroxyacylglutathione hydrolase-like"/>
    <property type="match status" value="1"/>
</dbReference>
<dbReference type="PANTHER" id="PTHR46233">
    <property type="entry name" value="HYDROXYACYLGLUTATHIONE HYDROLASE GLOC"/>
    <property type="match status" value="1"/>
</dbReference>
<dbReference type="Proteomes" id="UP001319827">
    <property type="component" value="Chromosome"/>
</dbReference>
<dbReference type="SMART" id="SM00849">
    <property type="entry name" value="Lactamase_B"/>
    <property type="match status" value="1"/>
</dbReference>
<keyword evidence="2" id="KW-0479">Metal-binding</keyword>
<organism evidence="7 8">
    <name type="scientific">Desulfuromonas versatilis</name>
    <dbReference type="NCBI Taxonomy" id="2802975"/>
    <lineage>
        <taxon>Bacteria</taxon>
        <taxon>Pseudomonadati</taxon>
        <taxon>Thermodesulfobacteriota</taxon>
        <taxon>Desulfuromonadia</taxon>
        <taxon>Desulfuromonadales</taxon>
        <taxon>Desulfuromonadaceae</taxon>
        <taxon>Desulfuromonas</taxon>
    </lineage>
</organism>
<dbReference type="PANTHER" id="PTHR46233:SF3">
    <property type="entry name" value="HYDROXYACYLGLUTATHIONE HYDROLASE GLOC"/>
    <property type="match status" value="1"/>
</dbReference>
<feature type="region of interest" description="Disordered" evidence="5">
    <location>
        <begin position="188"/>
        <end position="209"/>
    </location>
</feature>
<evidence type="ECO:0000256" key="4">
    <source>
        <dbReference type="ARBA" id="ARBA00022833"/>
    </source>
</evidence>
<dbReference type="CDD" id="cd06262">
    <property type="entry name" value="metallo-hydrolase-like_MBL-fold"/>
    <property type="match status" value="1"/>
</dbReference>
<dbReference type="InterPro" id="IPR001279">
    <property type="entry name" value="Metallo-B-lactamas"/>
</dbReference>
<feature type="domain" description="Metallo-beta-lactamase" evidence="6">
    <location>
        <begin position="12"/>
        <end position="189"/>
    </location>
</feature>
<reference evidence="7 8" key="2">
    <citation type="journal article" date="2021" name="Int. J. Syst. Evol. Microbiol.">
        <title>Isolation and Polyphasic Characterization of Desulfuromonas versatilis sp. Nov., an Electrogenic Bacteria Capable of Versatile Metabolism Isolated from a Graphene Oxide-Reducing Enrichment Culture.</title>
        <authorList>
            <person name="Xie L."/>
            <person name="Yoshida N."/>
            <person name="Ishii S."/>
            <person name="Meng L."/>
        </authorList>
    </citation>
    <scope>NUCLEOTIDE SEQUENCE [LARGE SCALE GENOMIC DNA]</scope>
    <source>
        <strain evidence="7 8">NIT-T3</strain>
    </source>
</reference>
<accession>A0ABN6E311</accession>
<dbReference type="SUPFAM" id="SSF56281">
    <property type="entry name" value="Metallo-hydrolase/oxidoreductase"/>
    <property type="match status" value="1"/>
</dbReference>
<dbReference type="InterPro" id="IPR036866">
    <property type="entry name" value="RibonucZ/Hydroxyglut_hydro"/>
</dbReference>
<keyword evidence="3" id="KW-0378">Hydrolase</keyword>
<dbReference type="Pfam" id="PF00753">
    <property type="entry name" value="Lactamase_B"/>
    <property type="match status" value="1"/>
</dbReference>
<name>A0ABN6E311_9BACT</name>
<gene>
    <name evidence="7" type="primary">ycbL_2</name>
    <name evidence="7" type="ORF">DESUT3_26150</name>
</gene>
<dbReference type="EMBL" id="AP024355">
    <property type="protein sequence ID" value="BCR05546.1"/>
    <property type="molecule type" value="Genomic_DNA"/>
</dbReference>
<dbReference type="RefSeq" id="WP_221248965.1">
    <property type="nucleotide sequence ID" value="NZ_AP024355.1"/>
</dbReference>
<evidence type="ECO:0000313" key="8">
    <source>
        <dbReference type="Proteomes" id="UP001319827"/>
    </source>
</evidence>
<dbReference type="InterPro" id="IPR051453">
    <property type="entry name" value="MBL_Glyoxalase_II"/>
</dbReference>
<sequence>MNPEILPVGPLQVNCAIFSCPETGEAMIIDPGDDGERILELVRRAGLQVKLIVNTHGHFDHVGANRLLVEKTGAPLLIHALDVPLLQRAVEHAALYGLKAVPSPEPERTLNDGEVLSLGTRRVEVIHTPGHSPGGICLLAGNHLFSGDSLFAGSIGRTDLPGGDHALLVAKVRQKLLVLPGETIVHPGHGPDTTIAREKASNPFVGDRA</sequence>
<keyword evidence="8" id="KW-1185">Reference proteome</keyword>
<protein>
    <submittedName>
        <fullName evidence="7">MBL fold metallo-hydrolase</fullName>
    </submittedName>
</protein>
<keyword evidence="4" id="KW-0862">Zinc</keyword>
<evidence type="ECO:0000256" key="2">
    <source>
        <dbReference type="ARBA" id="ARBA00022723"/>
    </source>
</evidence>
<evidence type="ECO:0000256" key="1">
    <source>
        <dbReference type="ARBA" id="ARBA00001947"/>
    </source>
</evidence>
<evidence type="ECO:0000256" key="3">
    <source>
        <dbReference type="ARBA" id="ARBA00022801"/>
    </source>
</evidence>
<evidence type="ECO:0000259" key="6">
    <source>
        <dbReference type="SMART" id="SM00849"/>
    </source>
</evidence>
<proteinExistence type="predicted"/>